<feature type="transmembrane region" description="Helical" evidence="6">
    <location>
        <begin position="7"/>
        <end position="26"/>
    </location>
</feature>
<keyword evidence="3 6" id="KW-0812">Transmembrane</keyword>
<keyword evidence="5 6" id="KW-0472">Membrane</keyword>
<gene>
    <name evidence="8" type="ORF">DCC81_15560</name>
</gene>
<evidence type="ECO:0000259" key="7">
    <source>
        <dbReference type="PROSITE" id="PS50850"/>
    </source>
</evidence>
<organism evidence="8 9">
    <name type="scientific">Chitinophaga parva</name>
    <dbReference type="NCBI Taxonomy" id="2169414"/>
    <lineage>
        <taxon>Bacteria</taxon>
        <taxon>Pseudomonadati</taxon>
        <taxon>Bacteroidota</taxon>
        <taxon>Chitinophagia</taxon>
        <taxon>Chitinophagales</taxon>
        <taxon>Chitinophagaceae</taxon>
        <taxon>Chitinophaga</taxon>
    </lineage>
</organism>
<feature type="transmembrane region" description="Helical" evidence="6">
    <location>
        <begin position="74"/>
        <end position="95"/>
    </location>
</feature>
<dbReference type="GO" id="GO:0022857">
    <property type="term" value="F:transmembrane transporter activity"/>
    <property type="evidence" value="ECO:0007669"/>
    <property type="project" value="InterPro"/>
</dbReference>
<dbReference type="PROSITE" id="PS50850">
    <property type="entry name" value="MFS"/>
    <property type="match status" value="1"/>
</dbReference>
<dbReference type="Proteomes" id="UP000244450">
    <property type="component" value="Unassembled WGS sequence"/>
</dbReference>
<dbReference type="PANTHER" id="PTHR43702">
    <property type="entry name" value="L-FUCOSE-PROTON SYMPORTER"/>
    <property type="match status" value="1"/>
</dbReference>
<dbReference type="SUPFAM" id="SSF103473">
    <property type="entry name" value="MFS general substrate transporter"/>
    <property type="match status" value="1"/>
</dbReference>
<dbReference type="PANTHER" id="PTHR43702:SF12">
    <property type="entry name" value="N-ACETYL GLUCOSAMINE TRANSPORTER NAGP"/>
    <property type="match status" value="1"/>
</dbReference>
<evidence type="ECO:0000256" key="3">
    <source>
        <dbReference type="ARBA" id="ARBA00022692"/>
    </source>
</evidence>
<feature type="transmembrane region" description="Helical" evidence="6">
    <location>
        <begin position="323"/>
        <end position="343"/>
    </location>
</feature>
<keyword evidence="4 6" id="KW-1133">Transmembrane helix</keyword>
<feature type="transmembrane region" description="Helical" evidence="6">
    <location>
        <begin position="224"/>
        <end position="242"/>
    </location>
</feature>
<feature type="transmembrane region" description="Helical" evidence="6">
    <location>
        <begin position="380"/>
        <end position="401"/>
    </location>
</feature>
<evidence type="ECO:0000256" key="5">
    <source>
        <dbReference type="ARBA" id="ARBA00023136"/>
    </source>
</evidence>
<evidence type="ECO:0000313" key="8">
    <source>
        <dbReference type="EMBL" id="PUZ25684.1"/>
    </source>
</evidence>
<dbReference type="EMBL" id="QCYK01000002">
    <property type="protein sequence ID" value="PUZ25684.1"/>
    <property type="molecule type" value="Genomic_DNA"/>
</dbReference>
<proteinExistence type="predicted"/>
<evidence type="ECO:0000313" key="9">
    <source>
        <dbReference type="Proteomes" id="UP000244450"/>
    </source>
</evidence>
<feature type="transmembrane region" description="Helical" evidence="6">
    <location>
        <begin position="355"/>
        <end position="374"/>
    </location>
</feature>
<sequence length="418" mass="45360">MKRSYYIVGLIMLTFFVISLLTNITGPLVPDIIRGFGGLTLVQAGLLPFTFFIAYGIVSIPAGILLEKYKEKKIMVTAFAVAFAGSLLLACWPNYGTALCSLFLIGGGMAMLQVVINPLLRTAGGEEHYAFNSVLAQLIFGLASFASPKLYSWLVARLQEPSPGAGWLQTLQHMVPASLPWVSLYWLFVVVCLLMMLILAASRFPKVVLKSDEVAGSVRTHLALFKRPVVQAYFFGIFAYVGTEQSLNNWMSQFLFTYHHIDPQTVGADTVANFWGMMTAGGILGLVLLKFVDSRKVLISFTALAMVSYAMALYGSATVARMAFPAVGFFASVMYPVIFSLALNSIDEHHGSFAGILITGIIGGALLPLFVGWLGDLAGLKAGMAVLFVTMSYIGGIGIWARPIIVNKTIELFKPSEV</sequence>
<evidence type="ECO:0000256" key="4">
    <source>
        <dbReference type="ARBA" id="ARBA00022989"/>
    </source>
</evidence>
<dbReference type="InterPro" id="IPR050375">
    <property type="entry name" value="MFS_TsgA-like"/>
</dbReference>
<dbReference type="OrthoDB" id="3225787at2"/>
<feature type="transmembrane region" description="Helical" evidence="6">
    <location>
        <begin position="129"/>
        <end position="147"/>
    </location>
</feature>
<dbReference type="Pfam" id="PF07690">
    <property type="entry name" value="MFS_1"/>
    <property type="match status" value="1"/>
</dbReference>
<evidence type="ECO:0000256" key="1">
    <source>
        <dbReference type="ARBA" id="ARBA00004429"/>
    </source>
</evidence>
<feature type="domain" description="Major facilitator superfamily (MFS) profile" evidence="7">
    <location>
        <begin position="7"/>
        <end position="410"/>
    </location>
</feature>
<evidence type="ECO:0000256" key="6">
    <source>
        <dbReference type="SAM" id="Phobius"/>
    </source>
</evidence>
<name>A0A2T7BHC8_9BACT</name>
<feature type="transmembrane region" description="Helical" evidence="6">
    <location>
        <begin position="46"/>
        <end position="67"/>
    </location>
</feature>
<dbReference type="InterPro" id="IPR011701">
    <property type="entry name" value="MFS"/>
</dbReference>
<feature type="transmembrane region" description="Helical" evidence="6">
    <location>
        <begin position="184"/>
        <end position="204"/>
    </location>
</feature>
<dbReference type="AlphaFoldDB" id="A0A2T7BHC8"/>
<feature type="transmembrane region" description="Helical" evidence="6">
    <location>
        <begin position="272"/>
        <end position="291"/>
    </location>
</feature>
<accession>A0A2T7BHC8</accession>
<dbReference type="InterPro" id="IPR036259">
    <property type="entry name" value="MFS_trans_sf"/>
</dbReference>
<keyword evidence="2" id="KW-1003">Cell membrane</keyword>
<dbReference type="Gene3D" id="1.20.1250.20">
    <property type="entry name" value="MFS general substrate transporter like domains"/>
    <property type="match status" value="2"/>
</dbReference>
<feature type="transmembrane region" description="Helical" evidence="6">
    <location>
        <begin position="298"/>
        <end position="317"/>
    </location>
</feature>
<comment type="caution">
    <text evidence="8">The sequence shown here is derived from an EMBL/GenBank/DDBJ whole genome shotgun (WGS) entry which is preliminary data.</text>
</comment>
<reference evidence="8 9" key="1">
    <citation type="submission" date="2018-04" db="EMBL/GenBank/DDBJ databases">
        <title>Chitinophaga fuyangensis sp. nov., isolated from soil in a chemical factory.</title>
        <authorList>
            <person name="Chen K."/>
        </authorList>
    </citation>
    <scope>NUCLEOTIDE SEQUENCE [LARGE SCALE GENOMIC DNA]</scope>
    <source>
        <strain evidence="8 9">LY-1</strain>
    </source>
</reference>
<comment type="subcellular location">
    <subcellularLocation>
        <location evidence="1">Cell inner membrane</location>
        <topology evidence="1">Multi-pass membrane protein</topology>
    </subcellularLocation>
</comment>
<dbReference type="InterPro" id="IPR020846">
    <property type="entry name" value="MFS_dom"/>
</dbReference>
<dbReference type="GO" id="GO:0005886">
    <property type="term" value="C:plasma membrane"/>
    <property type="evidence" value="ECO:0007669"/>
    <property type="project" value="UniProtKB-SubCell"/>
</dbReference>
<feature type="transmembrane region" description="Helical" evidence="6">
    <location>
        <begin position="101"/>
        <end position="120"/>
    </location>
</feature>
<dbReference type="RefSeq" id="WP_108687523.1">
    <property type="nucleotide sequence ID" value="NZ_QCYK01000002.1"/>
</dbReference>
<protein>
    <submittedName>
        <fullName evidence="8">MFS transporter</fullName>
    </submittedName>
</protein>
<evidence type="ECO:0000256" key="2">
    <source>
        <dbReference type="ARBA" id="ARBA00022475"/>
    </source>
</evidence>
<keyword evidence="9" id="KW-1185">Reference proteome</keyword>